<evidence type="ECO:0000313" key="3">
    <source>
        <dbReference type="Proteomes" id="UP000054560"/>
    </source>
</evidence>
<evidence type="ECO:0000313" key="2">
    <source>
        <dbReference type="EMBL" id="KNC82873.1"/>
    </source>
</evidence>
<sequence>MIGQYFHTSYFLLHTRVKNEQLMFCDTEMVEKMTWHTRILDTDSTTNVMDIDDLDSAAGDPSSPQGSWNEFVKVWIDVECDNDILSATASNALFHKELIQDIYRTPKDVDEFDETDASEKPEQAVSLDDI</sequence>
<dbReference type="EMBL" id="KQ241884">
    <property type="protein sequence ID" value="KNC82873.1"/>
    <property type="molecule type" value="Genomic_DNA"/>
</dbReference>
<dbReference type="GeneID" id="25905356"/>
<proteinExistence type="predicted"/>
<organism evidence="2 3">
    <name type="scientific">Sphaeroforma arctica JP610</name>
    <dbReference type="NCBI Taxonomy" id="667725"/>
    <lineage>
        <taxon>Eukaryota</taxon>
        <taxon>Ichthyosporea</taxon>
        <taxon>Ichthyophonida</taxon>
        <taxon>Sphaeroforma</taxon>
    </lineage>
</organism>
<keyword evidence="3" id="KW-1185">Reference proteome</keyword>
<evidence type="ECO:0000256" key="1">
    <source>
        <dbReference type="SAM" id="MobiDB-lite"/>
    </source>
</evidence>
<reference evidence="2 3" key="1">
    <citation type="submission" date="2011-02" db="EMBL/GenBank/DDBJ databases">
        <title>The Genome Sequence of Sphaeroforma arctica JP610.</title>
        <authorList>
            <consortium name="The Broad Institute Genome Sequencing Platform"/>
            <person name="Russ C."/>
            <person name="Cuomo C."/>
            <person name="Young S.K."/>
            <person name="Zeng Q."/>
            <person name="Gargeya S."/>
            <person name="Alvarado L."/>
            <person name="Berlin A."/>
            <person name="Chapman S.B."/>
            <person name="Chen Z."/>
            <person name="Freedman E."/>
            <person name="Gellesch M."/>
            <person name="Goldberg J."/>
            <person name="Griggs A."/>
            <person name="Gujja S."/>
            <person name="Heilman E."/>
            <person name="Heiman D."/>
            <person name="Howarth C."/>
            <person name="Mehta T."/>
            <person name="Neiman D."/>
            <person name="Pearson M."/>
            <person name="Roberts A."/>
            <person name="Saif S."/>
            <person name="Shea T."/>
            <person name="Shenoy N."/>
            <person name="Sisk P."/>
            <person name="Stolte C."/>
            <person name="Sykes S."/>
            <person name="White J."/>
            <person name="Yandava C."/>
            <person name="Burger G."/>
            <person name="Gray M.W."/>
            <person name="Holland P.W.H."/>
            <person name="King N."/>
            <person name="Lang F.B.F."/>
            <person name="Roger A.J."/>
            <person name="Ruiz-Trillo I."/>
            <person name="Haas B."/>
            <person name="Nusbaum C."/>
            <person name="Birren B."/>
        </authorList>
    </citation>
    <scope>NUCLEOTIDE SEQUENCE [LARGE SCALE GENOMIC DNA]</scope>
    <source>
        <strain evidence="2 3">JP610</strain>
    </source>
</reference>
<protein>
    <submittedName>
        <fullName evidence="2">Uncharacterized protein</fullName>
    </submittedName>
</protein>
<gene>
    <name evidence="2" type="ORF">SARC_04852</name>
</gene>
<feature type="region of interest" description="Disordered" evidence="1">
    <location>
        <begin position="110"/>
        <end position="130"/>
    </location>
</feature>
<dbReference type="RefSeq" id="XP_014156775.1">
    <property type="nucleotide sequence ID" value="XM_014301300.1"/>
</dbReference>
<dbReference type="AlphaFoldDB" id="A0A0L0G3T2"/>
<dbReference type="Proteomes" id="UP000054560">
    <property type="component" value="Unassembled WGS sequence"/>
</dbReference>
<accession>A0A0L0G3T2</accession>
<name>A0A0L0G3T2_9EUKA</name>